<protein>
    <submittedName>
        <fullName evidence="1">Uncharacterized protein</fullName>
    </submittedName>
</protein>
<dbReference type="AlphaFoldDB" id="A0A833S1B1"/>
<accession>A0A833S1B1</accession>
<sequence>MDGSSECGGPVLFKTLLGDLDDAFLRTDDAVRGMGFKSAVRVANNKLTRKQKEGVVYFDNADKTVFPYAFEQVAEAMPKVMVANAATDFGTVKAQDEKDTITVKYLVKYQLTPGESGSFRIYAAAKKYRENDRLVLLWRSFTERLGRFEGLQSDDTTWMVVRPSSVHWDRSYTVLESYTRLVPIELGNTSGCDNINSFVNIIATSGEEEFKQMMHMMEKMVINDTVTASSQVGGNRS</sequence>
<gene>
    <name evidence="1" type="ORF">GN244_ATG17613</name>
</gene>
<keyword evidence="2" id="KW-1185">Reference proteome</keyword>
<reference evidence="1" key="1">
    <citation type="submission" date="2020-04" db="EMBL/GenBank/DDBJ databases">
        <title>Hybrid Assembly of Korean Phytophthora infestans isolates.</title>
        <authorList>
            <person name="Prokchorchik M."/>
            <person name="Lee Y."/>
            <person name="Seo J."/>
            <person name="Cho J.-H."/>
            <person name="Park Y.-E."/>
            <person name="Jang D.-C."/>
            <person name="Im J.-S."/>
            <person name="Choi J.-G."/>
            <person name="Park H.-J."/>
            <person name="Lee G.-B."/>
            <person name="Lee Y.-G."/>
            <person name="Hong S.-Y."/>
            <person name="Cho K."/>
            <person name="Sohn K.H."/>
        </authorList>
    </citation>
    <scope>NUCLEOTIDE SEQUENCE</scope>
    <source>
        <strain evidence="1">KR_1_A1</strain>
    </source>
</reference>
<dbReference type="Proteomes" id="UP000602510">
    <property type="component" value="Unassembled WGS sequence"/>
</dbReference>
<evidence type="ECO:0000313" key="2">
    <source>
        <dbReference type="Proteomes" id="UP000602510"/>
    </source>
</evidence>
<organism evidence="1 2">
    <name type="scientific">Phytophthora infestans</name>
    <name type="common">Potato late blight agent</name>
    <name type="synonym">Botrytis infestans</name>
    <dbReference type="NCBI Taxonomy" id="4787"/>
    <lineage>
        <taxon>Eukaryota</taxon>
        <taxon>Sar</taxon>
        <taxon>Stramenopiles</taxon>
        <taxon>Oomycota</taxon>
        <taxon>Peronosporomycetes</taxon>
        <taxon>Peronosporales</taxon>
        <taxon>Peronosporaceae</taxon>
        <taxon>Phytophthora</taxon>
    </lineage>
</organism>
<name>A0A833S1B1_PHYIN</name>
<comment type="caution">
    <text evidence="1">The sequence shown here is derived from an EMBL/GenBank/DDBJ whole genome shotgun (WGS) entry which is preliminary data.</text>
</comment>
<dbReference type="EMBL" id="WSZM01000660">
    <property type="protein sequence ID" value="KAF4030601.1"/>
    <property type="molecule type" value="Genomic_DNA"/>
</dbReference>
<evidence type="ECO:0000313" key="1">
    <source>
        <dbReference type="EMBL" id="KAF4030601.1"/>
    </source>
</evidence>
<proteinExistence type="predicted"/>